<dbReference type="EMBL" id="CAJNIZ010046173">
    <property type="protein sequence ID" value="CAE7741792.1"/>
    <property type="molecule type" value="Genomic_DNA"/>
</dbReference>
<dbReference type="OrthoDB" id="419808at2759"/>
<proteinExistence type="predicted"/>
<keyword evidence="2" id="KW-0472">Membrane</keyword>
<feature type="transmembrane region" description="Helical" evidence="2">
    <location>
        <begin position="12"/>
        <end position="32"/>
    </location>
</feature>
<evidence type="ECO:0000256" key="2">
    <source>
        <dbReference type="SAM" id="Phobius"/>
    </source>
</evidence>
<keyword evidence="2" id="KW-1133">Transmembrane helix</keyword>
<protein>
    <submittedName>
        <fullName evidence="3">Uncharacterized protein</fullName>
    </submittedName>
</protein>
<keyword evidence="2" id="KW-0812">Transmembrane</keyword>
<keyword evidence="4" id="KW-1185">Reference proteome</keyword>
<accession>A0A812XNY0</accession>
<organism evidence="3 4">
    <name type="scientific">Symbiodinium pilosum</name>
    <name type="common">Dinoflagellate</name>
    <dbReference type="NCBI Taxonomy" id="2952"/>
    <lineage>
        <taxon>Eukaryota</taxon>
        <taxon>Sar</taxon>
        <taxon>Alveolata</taxon>
        <taxon>Dinophyceae</taxon>
        <taxon>Suessiales</taxon>
        <taxon>Symbiodiniaceae</taxon>
        <taxon>Symbiodinium</taxon>
    </lineage>
</organism>
<name>A0A812XNY0_SYMPI</name>
<feature type="transmembrane region" description="Helical" evidence="2">
    <location>
        <begin position="252"/>
        <end position="272"/>
    </location>
</feature>
<feature type="compositionally biased region" description="Low complexity" evidence="1">
    <location>
        <begin position="315"/>
        <end position="341"/>
    </location>
</feature>
<feature type="compositionally biased region" description="Acidic residues" evidence="1">
    <location>
        <begin position="359"/>
        <end position="369"/>
    </location>
</feature>
<evidence type="ECO:0000313" key="4">
    <source>
        <dbReference type="Proteomes" id="UP000649617"/>
    </source>
</evidence>
<sequence>MDDMLESNNGRVFAGVVGLWVLGWTFMQVNMWRELTPVYRETTCGRQESVLNEFRLGTNDIYVDLQISVQCQNPNPYKIDILNSEPGIVQIVAGARPQDRIDVGRLKVKPGSSLSRYGKGRVFVDMNATIQKNISARLLPVFLSAAEIPILMQLRFQVGIRLFFGLGGSWQARAPFDKACGLQMMGVLVNSFQQDKDRSRLGPLVCKDTWDELLLPGTIPAATEAKAFDHMDFEAAQVAPMEVQTGELAKNVSFSILVVCSSLISGVFLWISRYGKIPEDLRTLRERAVHLAVSTLMGSSMQSQAGWEAIPPWHSASGISAGPGPGPGSSLSKSKSSSQPDPSEKLRTTPVDPAPLVQVEEEPEREDQESWTRPAHQKEIVRERASTETMIASIKQANGETRGLAASVRVTWMD</sequence>
<comment type="caution">
    <text evidence="3">The sequence shown here is derived from an EMBL/GenBank/DDBJ whole genome shotgun (WGS) entry which is preliminary data.</text>
</comment>
<reference evidence="3" key="1">
    <citation type="submission" date="2021-02" db="EMBL/GenBank/DDBJ databases">
        <authorList>
            <person name="Dougan E. K."/>
            <person name="Rhodes N."/>
            <person name="Thang M."/>
            <person name="Chan C."/>
        </authorList>
    </citation>
    <scope>NUCLEOTIDE SEQUENCE</scope>
</reference>
<dbReference type="Proteomes" id="UP000649617">
    <property type="component" value="Unassembled WGS sequence"/>
</dbReference>
<evidence type="ECO:0000313" key="3">
    <source>
        <dbReference type="EMBL" id="CAE7741792.1"/>
    </source>
</evidence>
<gene>
    <name evidence="3" type="ORF">SPIL2461_LOCUS21356</name>
</gene>
<feature type="compositionally biased region" description="Basic and acidic residues" evidence="1">
    <location>
        <begin position="376"/>
        <end position="386"/>
    </location>
</feature>
<evidence type="ECO:0000256" key="1">
    <source>
        <dbReference type="SAM" id="MobiDB-lite"/>
    </source>
</evidence>
<dbReference type="AlphaFoldDB" id="A0A812XNY0"/>
<feature type="region of interest" description="Disordered" evidence="1">
    <location>
        <begin position="312"/>
        <end position="386"/>
    </location>
</feature>